<organism evidence="2 3">
    <name type="scientific">Arcticibacter tournemirensis</name>
    <dbReference type="NCBI Taxonomy" id="699437"/>
    <lineage>
        <taxon>Bacteria</taxon>
        <taxon>Pseudomonadati</taxon>
        <taxon>Bacteroidota</taxon>
        <taxon>Sphingobacteriia</taxon>
        <taxon>Sphingobacteriales</taxon>
        <taxon>Sphingobacteriaceae</taxon>
        <taxon>Arcticibacter</taxon>
    </lineage>
</organism>
<reference evidence="2 3" key="1">
    <citation type="submission" date="2019-09" db="EMBL/GenBank/DDBJ databases">
        <title>Pararcticibacter amylolyticus gen. nov., sp. nov., isolated from a rottenly hemp rope, and reclassification of Pedobacter tournemirensis as Pararcticibacter tournemirensis comb. nov.</title>
        <authorList>
            <person name="Cai Y."/>
        </authorList>
    </citation>
    <scope>NUCLEOTIDE SEQUENCE [LARGE SCALE GENOMIC DNA]</scope>
    <source>
        <strain evidence="2 3">TF5-37.2-LB10</strain>
    </source>
</reference>
<dbReference type="EMBL" id="VWNE01000006">
    <property type="protein sequence ID" value="KAA8484970.1"/>
    <property type="molecule type" value="Genomic_DNA"/>
</dbReference>
<name>A0A5M9HDX1_9SPHI</name>
<evidence type="ECO:0000313" key="2">
    <source>
        <dbReference type="EMBL" id="KAA8484970.1"/>
    </source>
</evidence>
<keyword evidence="3" id="KW-1185">Reference proteome</keyword>
<feature type="signal peptide" evidence="1">
    <location>
        <begin position="1"/>
        <end position="22"/>
    </location>
</feature>
<feature type="chain" id="PRO_5024302359" evidence="1">
    <location>
        <begin position="23"/>
        <end position="149"/>
    </location>
</feature>
<gene>
    <name evidence="2" type="ORF">F1649_04835</name>
</gene>
<dbReference type="RefSeq" id="WP_141814909.1">
    <property type="nucleotide sequence ID" value="NZ_VFPL01000001.1"/>
</dbReference>
<protein>
    <submittedName>
        <fullName evidence="2">Uncharacterized protein</fullName>
    </submittedName>
</protein>
<proteinExistence type="predicted"/>
<accession>A0A5M9HDX1</accession>
<comment type="caution">
    <text evidence="2">The sequence shown here is derived from an EMBL/GenBank/DDBJ whole genome shotgun (WGS) entry which is preliminary data.</text>
</comment>
<evidence type="ECO:0000313" key="3">
    <source>
        <dbReference type="Proteomes" id="UP000322918"/>
    </source>
</evidence>
<dbReference type="AlphaFoldDB" id="A0A5M9HDX1"/>
<keyword evidence="1" id="KW-0732">Signal</keyword>
<evidence type="ECO:0000256" key="1">
    <source>
        <dbReference type="SAM" id="SignalP"/>
    </source>
</evidence>
<sequence>MKKQIQTIFAAALISVFFFSCGNNTPHEEHSQEDHKQLGVPAVTLNNGSVWKANTETTAGINNMISLINESENKKDASCKDLGLSLNQEFNQILKKCSMKGEAHEQLHHYLMPIIPVIDKIEQGQSGDCKTTREELKEYLAEYDNYFKS</sequence>
<dbReference type="OrthoDB" id="1440611at2"/>
<dbReference type="PROSITE" id="PS51257">
    <property type="entry name" value="PROKAR_LIPOPROTEIN"/>
    <property type="match status" value="1"/>
</dbReference>
<dbReference type="Proteomes" id="UP000322918">
    <property type="component" value="Unassembled WGS sequence"/>
</dbReference>